<organism evidence="2">
    <name type="scientific">Timema monikensis</name>
    <dbReference type="NCBI Taxonomy" id="170555"/>
    <lineage>
        <taxon>Eukaryota</taxon>
        <taxon>Metazoa</taxon>
        <taxon>Ecdysozoa</taxon>
        <taxon>Arthropoda</taxon>
        <taxon>Hexapoda</taxon>
        <taxon>Insecta</taxon>
        <taxon>Pterygota</taxon>
        <taxon>Neoptera</taxon>
        <taxon>Polyneoptera</taxon>
        <taxon>Phasmatodea</taxon>
        <taxon>Timematodea</taxon>
        <taxon>Timematoidea</taxon>
        <taxon>Timematidae</taxon>
        <taxon>Timema</taxon>
    </lineage>
</organism>
<proteinExistence type="predicted"/>
<feature type="compositionally biased region" description="Basic and acidic residues" evidence="1">
    <location>
        <begin position="18"/>
        <end position="27"/>
    </location>
</feature>
<reference evidence="2" key="1">
    <citation type="submission" date="2020-11" db="EMBL/GenBank/DDBJ databases">
        <authorList>
            <person name="Tran Van P."/>
        </authorList>
    </citation>
    <scope>NUCLEOTIDE SEQUENCE</scope>
</reference>
<name>A0A7R9EHZ0_9NEOP</name>
<protein>
    <submittedName>
        <fullName evidence="2">Uncharacterized protein</fullName>
    </submittedName>
</protein>
<evidence type="ECO:0000256" key="1">
    <source>
        <dbReference type="SAM" id="MobiDB-lite"/>
    </source>
</evidence>
<sequence length="96" mass="11425">MKGRHQFRRRFSLQPSFLKEEPEDDRHHHNNRGATPQARRCGTTITGEREEIEELLLGREDVGTTIPGEREEIEELLPRREDVALQQQVRGRRERR</sequence>
<dbReference type="AlphaFoldDB" id="A0A7R9EHZ0"/>
<feature type="compositionally biased region" description="Basic residues" evidence="1">
    <location>
        <begin position="1"/>
        <end position="11"/>
    </location>
</feature>
<dbReference type="EMBL" id="OB796047">
    <property type="protein sequence ID" value="CAD7432990.1"/>
    <property type="molecule type" value="Genomic_DNA"/>
</dbReference>
<feature type="region of interest" description="Disordered" evidence="1">
    <location>
        <begin position="1"/>
        <end position="46"/>
    </location>
</feature>
<evidence type="ECO:0000313" key="2">
    <source>
        <dbReference type="EMBL" id="CAD7432990.1"/>
    </source>
</evidence>
<gene>
    <name evidence="2" type="ORF">TMSB3V08_LOCUS9681</name>
</gene>
<accession>A0A7R9EHZ0</accession>